<dbReference type="CDD" id="cd16917">
    <property type="entry name" value="HATPase_UhpB-NarQ-NarX-like"/>
    <property type="match status" value="1"/>
</dbReference>
<feature type="non-terminal residue" evidence="6">
    <location>
        <position position="389"/>
    </location>
</feature>
<dbReference type="PANTHER" id="PTHR24421:SF63">
    <property type="entry name" value="SENSOR HISTIDINE KINASE DESK"/>
    <property type="match status" value="1"/>
</dbReference>
<dbReference type="PANTHER" id="PTHR24421">
    <property type="entry name" value="NITRATE/NITRITE SENSOR PROTEIN NARX-RELATED"/>
    <property type="match status" value="1"/>
</dbReference>
<organism evidence="6 7">
    <name type="scientific">Streptomyces anatolicus</name>
    <dbReference type="NCBI Taxonomy" id="2675858"/>
    <lineage>
        <taxon>Bacteria</taxon>
        <taxon>Bacillati</taxon>
        <taxon>Actinomycetota</taxon>
        <taxon>Actinomycetes</taxon>
        <taxon>Kitasatosporales</taxon>
        <taxon>Streptomycetaceae</taxon>
        <taxon>Streptomyces</taxon>
    </lineage>
</organism>
<dbReference type="Pfam" id="PF07730">
    <property type="entry name" value="HisKA_3"/>
    <property type="match status" value="1"/>
</dbReference>
<evidence type="ECO:0000256" key="1">
    <source>
        <dbReference type="ARBA" id="ARBA00022679"/>
    </source>
</evidence>
<keyword evidence="2 6" id="KW-0418">Kinase</keyword>
<evidence type="ECO:0000256" key="3">
    <source>
        <dbReference type="ARBA" id="ARBA00023012"/>
    </source>
</evidence>
<dbReference type="InterPro" id="IPR036890">
    <property type="entry name" value="HATPase_C_sf"/>
</dbReference>
<feature type="transmembrane region" description="Helical" evidence="4">
    <location>
        <begin position="84"/>
        <end position="106"/>
    </location>
</feature>
<evidence type="ECO:0000256" key="2">
    <source>
        <dbReference type="ARBA" id="ARBA00022777"/>
    </source>
</evidence>
<feature type="transmembrane region" description="Helical" evidence="4">
    <location>
        <begin position="17"/>
        <end position="38"/>
    </location>
</feature>
<feature type="transmembrane region" description="Helical" evidence="4">
    <location>
        <begin position="118"/>
        <end position="137"/>
    </location>
</feature>
<keyword evidence="7" id="KW-1185">Reference proteome</keyword>
<sequence length="389" mass="42091">MADTAHIWRSGNLPPRLAVTITALVLVGFFAIDGSFLIAESPSAWQFSVAVLAFLAILVLQLSHSFPRLLPRLYRYRYWTLGTQAALCFVPFITFRLAWLAMPGFLSASALLLLRPRFAWPLFGLIVLAIDALLFHFGAGWDVVYITVQAVLTPLVVFGLSRMAEMLGVLYRSRAELSRLAVAGERLRFARDLHDLLGSSLSAITLRCELARRMLADAPDKARQELTEILGTARQALADVRAVSRGHREMSLSGEADAAQSMLRAAGIGASVRLDCAELPERTDTLLAAVLREGLTNVLRHSKAGQCDITAVREGANVRFTMTNDGAGRPGRPPVGGGLHSLRRGVEAAGGWLTTRALPGDRFRVDAVVPLPEGAAPAAGNGRVRPSRP</sequence>
<evidence type="ECO:0000313" key="7">
    <source>
        <dbReference type="Proteomes" id="UP001197114"/>
    </source>
</evidence>
<dbReference type="GO" id="GO:0016301">
    <property type="term" value="F:kinase activity"/>
    <property type="evidence" value="ECO:0007669"/>
    <property type="project" value="UniProtKB-KW"/>
</dbReference>
<gene>
    <name evidence="6" type="ORF">GKQ77_31930</name>
</gene>
<dbReference type="InterPro" id="IPR050482">
    <property type="entry name" value="Sensor_HK_TwoCompSys"/>
</dbReference>
<accession>A0ABS6Z039</accession>
<feature type="transmembrane region" description="Helical" evidence="4">
    <location>
        <begin position="143"/>
        <end position="164"/>
    </location>
</feature>
<keyword evidence="4" id="KW-1133">Transmembrane helix</keyword>
<reference evidence="6 7" key="1">
    <citation type="submission" date="2019-11" db="EMBL/GenBank/DDBJ databases">
        <authorList>
            <person name="Ay H."/>
        </authorList>
    </citation>
    <scope>NUCLEOTIDE SEQUENCE [LARGE SCALE GENOMIC DNA]</scope>
    <source>
        <strain evidence="6 7">BG9H</strain>
    </source>
</reference>
<feature type="transmembrane region" description="Helical" evidence="4">
    <location>
        <begin position="45"/>
        <end position="64"/>
    </location>
</feature>
<dbReference type="SUPFAM" id="SSF55874">
    <property type="entry name" value="ATPase domain of HSP90 chaperone/DNA topoisomerase II/histidine kinase"/>
    <property type="match status" value="1"/>
</dbReference>
<comment type="caution">
    <text evidence="6">The sequence shown here is derived from an EMBL/GenBank/DDBJ whole genome shotgun (WGS) entry which is preliminary data.</text>
</comment>
<evidence type="ECO:0000256" key="4">
    <source>
        <dbReference type="SAM" id="Phobius"/>
    </source>
</evidence>
<evidence type="ECO:0000259" key="5">
    <source>
        <dbReference type="Pfam" id="PF07730"/>
    </source>
</evidence>
<dbReference type="Gene3D" id="1.20.5.1930">
    <property type="match status" value="1"/>
</dbReference>
<proteinExistence type="predicted"/>
<name>A0ABS6Z039_9ACTN</name>
<keyword evidence="1" id="KW-0808">Transferase</keyword>
<protein>
    <submittedName>
        <fullName evidence="6">Histidine kinase</fullName>
    </submittedName>
</protein>
<feature type="domain" description="Signal transduction histidine kinase subgroup 3 dimerisation and phosphoacceptor" evidence="5">
    <location>
        <begin position="185"/>
        <end position="251"/>
    </location>
</feature>
<dbReference type="Proteomes" id="UP001197114">
    <property type="component" value="Unassembled WGS sequence"/>
</dbReference>
<keyword evidence="3" id="KW-0902">Two-component regulatory system</keyword>
<keyword evidence="4" id="KW-0812">Transmembrane</keyword>
<dbReference type="Gene3D" id="3.30.565.10">
    <property type="entry name" value="Histidine kinase-like ATPase, C-terminal domain"/>
    <property type="match status" value="1"/>
</dbReference>
<evidence type="ECO:0000313" key="6">
    <source>
        <dbReference type="EMBL" id="MBW5426116.1"/>
    </source>
</evidence>
<keyword evidence="4" id="KW-0472">Membrane</keyword>
<dbReference type="InterPro" id="IPR011712">
    <property type="entry name" value="Sig_transdc_His_kin_sub3_dim/P"/>
</dbReference>
<dbReference type="EMBL" id="WMBF01000755">
    <property type="protein sequence ID" value="MBW5426116.1"/>
    <property type="molecule type" value="Genomic_DNA"/>
</dbReference>